<gene>
    <name evidence="2" type="ORF">GFSPODELE1_LOCUS9300</name>
</gene>
<name>A0ABP1E1N5_9APHY</name>
<accession>A0ABP1E1N5</accession>
<organism evidence="2 3">
    <name type="scientific">Somion occarium</name>
    <dbReference type="NCBI Taxonomy" id="3059160"/>
    <lineage>
        <taxon>Eukaryota</taxon>
        <taxon>Fungi</taxon>
        <taxon>Dikarya</taxon>
        <taxon>Basidiomycota</taxon>
        <taxon>Agaricomycotina</taxon>
        <taxon>Agaricomycetes</taxon>
        <taxon>Polyporales</taxon>
        <taxon>Cerrenaceae</taxon>
        <taxon>Somion</taxon>
    </lineage>
</organism>
<sequence>MEVMSAPTPSRHTPFLQELQIPSVPIPIPVRRKAADPPPRSPERKHSSSDLLFEMSPLSPENAPLSRFTSLHQASGNLSQRRLNTLLPLAVERDADSSETRLPYSHEPFLYSIPRIPLRLPNSHGCSQLEVSSPLQSNSISPMGTLAKDTSYNPKRSPSRSASCSSLSTSVSVGHHPVHHFSDASVRLDNKNILTSAFQSSISSGGYLSPSSYVDHDMGPPKMPLSESSQKRRGIIRSARGFPAEQDKSLGSGRYPNSIMQTTAAAPVLSFAHVELNGLSTDGVCVRESTRVTRHKSPPARPGSPYQVVRGRKSSIRRERGLRLSDEELSRSLKYDGSKFGLEKYLPTAFPHRIVKDENTATGLLVEERERGRTRSRARGGLRG</sequence>
<proteinExistence type="predicted"/>
<evidence type="ECO:0000256" key="1">
    <source>
        <dbReference type="SAM" id="MobiDB-lite"/>
    </source>
</evidence>
<dbReference type="EMBL" id="OZ037950">
    <property type="protein sequence ID" value="CAL1713434.1"/>
    <property type="molecule type" value="Genomic_DNA"/>
</dbReference>
<feature type="region of interest" description="Disordered" evidence="1">
    <location>
        <begin position="289"/>
        <end position="315"/>
    </location>
</feature>
<reference evidence="3" key="1">
    <citation type="submission" date="2024-04" db="EMBL/GenBank/DDBJ databases">
        <authorList>
            <person name="Shaw F."/>
            <person name="Minotto A."/>
        </authorList>
    </citation>
    <scope>NUCLEOTIDE SEQUENCE [LARGE SCALE GENOMIC DNA]</scope>
</reference>
<keyword evidence="3" id="KW-1185">Reference proteome</keyword>
<dbReference type="Proteomes" id="UP001497453">
    <property type="component" value="Chromosome 7"/>
</dbReference>
<evidence type="ECO:0000313" key="3">
    <source>
        <dbReference type="Proteomes" id="UP001497453"/>
    </source>
</evidence>
<feature type="region of interest" description="Disordered" evidence="1">
    <location>
        <begin position="134"/>
        <end position="168"/>
    </location>
</feature>
<feature type="region of interest" description="Disordered" evidence="1">
    <location>
        <begin position="212"/>
        <end position="233"/>
    </location>
</feature>
<evidence type="ECO:0000313" key="2">
    <source>
        <dbReference type="EMBL" id="CAL1713434.1"/>
    </source>
</evidence>
<feature type="compositionally biased region" description="Polar residues" evidence="1">
    <location>
        <begin position="134"/>
        <end position="156"/>
    </location>
</feature>
<feature type="compositionally biased region" description="Low complexity" evidence="1">
    <location>
        <begin position="159"/>
        <end position="168"/>
    </location>
</feature>
<protein>
    <submittedName>
        <fullName evidence="2">Uncharacterized protein</fullName>
    </submittedName>
</protein>
<feature type="region of interest" description="Disordered" evidence="1">
    <location>
        <begin position="26"/>
        <end position="56"/>
    </location>
</feature>